<dbReference type="GO" id="GO:0005840">
    <property type="term" value="C:ribosome"/>
    <property type="evidence" value="ECO:0007669"/>
    <property type="project" value="UniProtKB-KW"/>
</dbReference>
<sequence length="256" mass="29501">MSRFRFLRDPVCALSPLDREEIFLFRNRPTFVLFNVFNNYGGLKTRRETRFSWAQQKKLRRAVLRHRLCAALPFRSLKQIQADQVIACRPETQQSVSLTSTPFRLKEEWEQLKKTYQEEAAKKEAQAALDELAEGAVQQVEVSSNSEQNTNINRKSSVISEVSPDPGVVTSSQRKVPGKRKFPPKEQFNQTSLTNVTPPKKLSHKMTGSIEVSGKNMPLEKKTTPLRKAKLWKRKVFKRKIFKSKLKNPKASKNNN</sequence>
<dbReference type="EMBL" id="HM222967">
    <property type="protein sequence ID" value="ADJ66548.1"/>
    <property type="molecule type" value="Genomic_DNA"/>
</dbReference>
<evidence type="ECO:0000256" key="1">
    <source>
        <dbReference type="SAM" id="MobiDB-lite"/>
    </source>
</evidence>
<dbReference type="RefSeq" id="YP_003795306.1">
    <property type="nucleotide sequence ID" value="NC_014340.2"/>
</dbReference>
<feature type="region of interest" description="Disordered" evidence="1">
    <location>
        <begin position="139"/>
        <end position="227"/>
    </location>
</feature>
<accession>D9IXE0</accession>
<keyword evidence="2" id="KW-0687">Ribonucleoprotein</keyword>
<reference evidence="2" key="1">
    <citation type="journal article" date="2010" name="Proc. Natl. Acad. Sci. U.S.A.">
        <title>A common red algal origin of the apicomplexan, dinoflagellate, and heterokont plastids.</title>
        <authorList>
            <person name="Janouskovec J."/>
            <person name="Horak A."/>
            <person name="Obornik M."/>
            <person name="Lukes J."/>
            <person name="Keeling P.J."/>
        </authorList>
    </citation>
    <scope>NUCLEOTIDE SEQUENCE</scope>
    <source>
        <strain evidence="2">CCMP2878</strain>
    </source>
</reference>
<name>D9IXE0_9ALVE</name>
<protein>
    <submittedName>
        <fullName evidence="2">Ribosomal protein S18</fullName>
    </submittedName>
</protein>
<keyword evidence="2" id="KW-0689">Ribosomal protein</keyword>
<reference evidence="2" key="2">
    <citation type="submission" date="2013-03" db="EMBL/GenBank/DDBJ databases">
        <title>Split photosystem protein, linear topology, and growth of structural complexity in the recombination-driven plastid genome of Chromera velia.</title>
        <authorList>
            <person name="Janouskovec J."/>
            <person name="Sobotka R."/>
            <person name="Lai D.-H."/>
            <person name="Flegontov P."/>
            <person name="Konik P."/>
            <person name="Komenda J."/>
            <person name="Ali S."/>
            <person name="Prasil O."/>
            <person name="Pain A."/>
            <person name="Obornik M."/>
            <person name="Lukes J."/>
            <person name="Keeling P.J."/>
        </authorList>
    </citation>
    <scope>NUCLEOTIDE SEQUENCE</scope>
    <source>
        <strain evidence="2">CCMP2878</strain>
    </source>
</reference>
<dbReference type="GeneID" id="9480947"/>
<feature type="compositionally biased region" description="Polar residues" evidence="1">
    <location>
        <begin position="140"/>
        <end position="160"/>
    </location>
</feature>
<keyword evidence="2" id="KW-0934">Plastid</keyword>
<evidence type="ECO:0000313" key="2">
    <source>
        <dbReference type="EMBL" id="ADJ66548.1"/>
    </source>
</evidence>
<gene>
    <name evidence="2" type="primary">rps18</name>
</gene>
<keyword evidence="2" id="KW-0150">Chloroplast</keyword>
<feature type="compositionally biased region" description="Polar residues" evidence="1">
    <location>
        <begin position="187"/>
        <end position="197"/>
    </location>
</feature>
<dbReference type="SUPFAM" id="SSF46911">
    <property type="entry name" value="Ribosomal protein S18"/>
    <property type="match status" value="1"/>
</dbReference>
<dbReference type="InterPro" id="IPR036870">
    <property type="entry name" value="Ribosomal_bS18_sf"/>
</dbReference>
<organism evidence="2">
    <name type="scientific">Chromera velia</name>
    <dbReference type="NCBI Taxonomy" id="505693"/>
    <lineage>
        <taxon>Eukaryota</taxon>
        <taxon>Sar</taxon>
        <taxon>Alveolata</taxon>
        <taxon>Colpodellida</taxon>
        <taxon>Chromeraceae</taxon>
        <taxon>Chromera</taxon>
    </lineage>
</organism>
<geneLocation type="chloroplast" evidence="2"/>
<dbReference type="AlphaFoldDB" id="D9IXE0"/>
<proteinExistence type="predicted"/>